<organism evidence="2">
    <name type="scientific">marine sediment metagenome</name>
    <dbReference type="NCBI Taxonomy" id="412755"/>
    <lineage>
        <taxon>unclassified sequences</taxon>
        <taxon>metagenomes</taxon>
        <taxon>ecological metagenomes</taxon>
    </lineage>
</organism>
<dbReference type="Pfam" id="PF01548">
    <property type="entry name" value="DEDD_Tnp_IS110"/>
    <property type="match status" value="1"/>
</dbReference>
<dbReference type="InterPro" id="IPR002525">
    <property type="entry name" value="Transp_IS110-like_N"/>
</dbReference>
<dbReference type="EMBL" id="LAZR01033963">
    <property type="protein sequence ID" value="KKL46617.1"/>
    <property type="molecule type" value="Genomic_DNA"/>
</dbReference>
<gene>
    <name evidence="2" type="ORF">LCGC14_2343780</name>
</gene>
<dbReference type="AlphaFoldDB" id="A0A0F9F6A4"/>
<feature type="domain" description="Transposase IS110-like N-terminal" evidence="1">
    <location>
        <begin position="11"/>
        <end position="172"/>
    </location>
</feature>
<dbReference type="InterPro" id="IPR047650">
    <property type="entry name" value="Transpos_IS110"/>
</dbReference>
<dbReference type="PANTHER" id="PTHR33055">
    <property type="entry name" value="TRANSPOSASE FOR INSERTION SEQUENCE ELEMENT IS1111A"/>
    <property type="match status" value="1"/>
</dbReference>
<protein>
    <recommendedName>
        <fullName evidence="1">Transposase IS110-like N-terminal domain-containing protein</fullName>
    </recommendedName>
</protein>
<accession>A0A0F9F6A4</accession>
<sequence>MNEITNLKINVGIDIAKQKHHASILLSDRFNPLAGKVLKEFFFDNSEKGFQKLHTNIRKYTQNFPEGKVAMEATAHYYEVLARWLEHHDYNLIICNPRQAKYLRNVIKPYFKTDPIDSLVLAKGAELGLLKGELYDKKYAQLKELLQLDKKLKRDLTRLKNQTTRLMDVIFPERSKAIKGLFGKTSLEILQCAPTPSDLIELGIKELAIILRKHSRGRFN</sequence>
<reference evidence="2" key="1">
    <citation type="journal article" date="2015" name="Nature">
        <title>Complex archaea that bridge the gap between prokaryotes and eukaryotes.</title>
        <authorList>
            <person name="Spang A."/>
            <person name="Saw J.H."/>
            <person name="Jorgensen S.L."/>
            <person name="Zaremba-Niedzwiedzka K."/>
            <person name="Martijn J."/>
            <person name="Lind A.E."/>
            <person name="van Eijk R."/>
            <person name="Schleper C."/>
            <person name="Guy L."/>
            <person name="Ettema T.J."/>
        </authorList>
    </citation>
    <scope>NUCLEOTIDE SEQUENCE</scope>
</reference>
<dbReference type="GO" id="GO:0006313">
    <property type="term" value="P:DNA transposition"/>
    <property type="evidence" value="ECO:0007669"/>
    <property type="project" value="InterPro"/>
</dbReference>
<evidence type="ECO:0000313" key="2">
    <source>
        <dbReference type="EMBL" id="KKL46617.1"/>
    </source>
</evidence>
<comment type="caution">
    <text evidence="2">The sequence shown here is derived from an EMBL/GenBank/DDBJ whole genome shotgun (WGS) entry which is preliminary data.</text>
</comment>
<dbReference type="GO" id="GO:0003677">
    <property type="term" value="F:DNA binding"/>
    <property type="evidence" value="ECO:0007669"/>
    <property type="project" value="InterPro"/>
</dbReference>
<proteinExistence type="predicted"/>
<evidence type="ECO:0000259" key="1">
    <source>
        <dbReference type="Pfam" id="PF01548"/>
    </source>
</evidence>
<dbReference type="GO" id="GO:0004803">
    <property type="term" value="F:transposase activity"/>
    <property type="evidence" value="ECO:0007669"/>
    <property type="project" value="InterPro"/>
</dbReference>
<name>A0A0F9F6A4_9ZZZZ</name>